<protein>
    <recommendedName>
        <fullName evidence="1">FIST domain-containing protein</fullName>
    </recommendedName>
</protein>
<dbReference type="Pfam" id="PF08495">
    <property type="entry name" value="FIST"/>
    <property type="match status" value="1"/>
</dbReference>
<name>A0A841MW57_9BACT</name>
<dbReference type="AlphaFoldDB" id="A0A841MW57"/>
<evidence type="ECO:0000313" key="2">
    <source>
        <dbReference type="EMBL" id="MBB6326725.1"/>
    </source>
</evidence>
<sequence length="414" mass="46270">MSAKYTSFGVGFSETTNSTLAGVEATKQALSKAGLSPQEAQLCFLFCTSRHDAESFFEGVKSCVGRETQFFGGYSNGSCTNTELGYDGYQVVVGILSKGDYKFDLILKEGIGFHEYEIGKELGQEIQKKDLGRNAQMFLLFDAVNRLEGRFRMNYGTPFIKGMSESITEWPNIIGARMLGDMKFKPTHQWCGREMSKNAAMALLFHGNIQIDSQIMHGCQPASAYHQVTAVKGANILELDNQPALDVVGEILGSDLIERPQELKFFVTLGKNVGDKWKPYSPGDYINRMCVGVDTVGKGLYMAEMDIEPGMEVQLMRRSFEMEYVSIRTKKLIERVKSNNRRIIFGLYINCSGRAAAYSNQTDEDVRYVQSAIDGEFPLLGIYEAGELAMIKDQLQVLDWTGLFCIFSEKITND</sequence>
<dbReference type="InterPro" id="IPR013702">
    <property type="entry name" value="FIST_domain_N"/>
</dbReference>
<dbReference type="RefSeq" id="WP_184495306.1">
    <property type="nucleotide sequence ID" value="NZ_JACIJO010000002.1"/>
</dbReference>
<dbReference type="PANTHER" id="PTHR40252:SF2">
    <property type="entry name" value="BLR0328 PROTEIN"/>
    <property type="match status" value="1"/>
</dbReference>
<feature type="domain" description="FIST" evidence="1">
    <location>
        <begin position="39"/>
        <end position="243"/>
    </location>
</feature>
<proteinExistence type="predicted"/>
<reference evidence="2 3" key="1">
    <citation type="submission" date="2020-08" db="EMBL/GenBank/DDBJ databases">
        <title>Genomic Encyclopedia of Type Strains, Phase IV (KMG-IV): sequencing the most valuable type-strain genomes for metagenomic binning, comparative biology and taxonomic classification.</title>
        <authorList>
            <person name="Goeker M."/>
        </authorList>
    </citation>
    <scope>NUCLEOTIDE SEQUENCE [LARGE SCALE GENOMIC DNA]</scope>
    <source>
        <strain evidence="2 3">DSM 102044</strain>
    </source>
</reference>
<comment type="caution">
    <text evidence="2">The sequence shown here is derived from an EMBL/GenBank/DDBJ whole genome shotgun (WGS) entry which is preliminary data.</text>
</comment>
<dbReference type="Proteomes" id="UP000588604">
    <property type="component" value="Unassembled WGS sequence"/>
</dbReference>
<gene>
    <name evidence="2" type="ORF">FHS59_002353</name>
</gene>
<dbReference type="InterPro" id="IPR019494">
    <property type="entry name" value="FIST_C"/>
</dbReference>
<evidence type="ECO:0000313" key="3">
    <source>
        <dbReference type="Proteomes" id="UP000588604"/>
    </source>
</evidence>
<evidence type="ECO:0000259" key="1">
    <source>
        <dbReference type="SMART" id="SM00897"/>
    </source>
</evidence>
<accession>A0A841MW57</accession>
<dbReference type="Pfam" id="PF10442">
    <property type="entry name" value="FIST_C"/>
    <property type="match status" value="1"/>
</dbReference>
<organism evidence="2 3">
    <name type="scientific">Algoriphagus iocasae</name>
    <dbReference type="NCBI Taxonomy" id="1836499"/>
    <lineage>
        <taxon>Bacteria</taxon>
        <taxon>Pseudomonadati</taxon>
        <taxon>Bacteroidota</taxon>
        <taxon>Cytophagia</taxon>
        <taxon>Cytophagales</taxon>
        <taxon>Cyclobacteriaceae</taxon>
        <taxon>Algoriphagus</taxon>
    </lineage>
</organism>
<dbReference type="SMART" id="SM00897">
    <property type="entry name" value="FIST"/>
    <property type="match status" value="1"/>
</dbReference>
<keyword evidence="3" id="KW-1185">Reference proteome</keyword>
<dbReference type="PANTHER" id="PTHR40252">
    <property type="entry name" value="BLR0328 PROTEIN"/>
    <property type="match status" value="1"/>
</dbReference>
<dbReference type="EMBL" id="JACIJO010000002">
    <property type="protein sequence ID" value="MBB6326725.1"/>
    <property type="molecule type" value="Genomic_DNA"/>
</dbReference>